<proteinExistence type="predicted"/>
<dbReference type="EMBL" id="QGKV02000832">
    <property type="protein sequence ID" value="KAF3552631.1"/>
    <property type="molecule type" value="Genomic_DNA"/>
</dbReference>
<accession>A0ABQ7CM87</accession>
<protein>
    <submittedName>
        <fullName evidence="1">Uncharacterized protein</fullName>
    </submittedName>
</protein>
<reference evidence="1 2" key="1">
    <citation type="journal article" date="2020" name="BMC Genomics">
        <title>Intraspecific diversification of the crop wild relative Brassica cretica Lam. using demographic model selection.</title>
        <authorList>
            <person name="Kioukis A."/>
            <person name="Michalopoulou V.A."/>
            <person name="Briers L."/>
            <person name="Pirintsos S."/>
            <person name="Studholme D.J."/>
            <person name="Pavlidis P."/>
            <person name="Sarris P.F."/>
        </authorList>
    </citation>
    <scope>NUCLEOTIDE SEQUENCE [LARGE SCALE GENOMIC DNA]</scope>
    <source>
        <strain evidence="2">cv. PFS-1207/04</strain>
    </source>
</reference>
<evidence type="ECO:0000313" key="2">
    <source>
        <dbReference type="Proteomes" id="UP000266723"/>
    </source>
</evidence>
<name>A0ABQ7CM87_BRACR</name>
<comment type="caution">
    <text evidence="1">The sequence shown here is derived from an EMBL/GenBank/DDBJ whole genome shotgun (WGS) entry which is preliminary data.</text>
</comment>
<gene>
    <name evidence="1" type="ORF">DY000_02007635</name>
</gene>
<dbReference type="Proteomes" id="UP000266723">
    <property type="component" value="Unassembled WGS sequence"/>
</dbReference>
<keyword evidence="2" id="KW-1185">Reference proteome</keyword>
<evidence type="ECO:0000313" key="1">
    <source>
        <dbReference type="EMBL" id="KAF3552631.1"/>
    </source>
</evidence>
<organism evidence="1 2">
    <name type="scientific">Brassica cretica</name>
    <name type="common">Mustard</name>
    <dbReference type="NCBI Taxonomy" id="69181"/>
    <lineage>
        <taxon>Eukaryota</taxon>
        <taxon>Viridiplantae</taxon>
        <taxon>Streptophyta</taxon>
        <taxon>Embryophyta</taxon>
        <taxon>Tracheophyta</taxon>
        <taxon>Spermatophyta</taxon>
        <taxon>Magnoliopsida</taxon>
        <taxon>eudicotyledons</taxon>
        <taxon>Gunneridae</taxon>
        <taxon>Pentapetalae</taxon>
        <taxon>rosids</taxon>
        <taxon>malvids</taxon>
        <taxon>Brassicales</taxon>
        <taxon>Brassicaceae</taxon>
        <taxon>Brassiceae</taxon>
        <taxon>Brassica</taxon>
    </lineage>
</organism>
<sequence length="84" mass="9134">MVSCVVTPDWIRGRVAMNAPALPPESVHKTVQVHSQLALPLTALSKPVFGPLTANHNQGPLPLSKQHLFDAQMIPHDQMLLPTP</sequence>